<gene>
    <name evidence="2" type="ORF">SAMN05216175_110118</name>
</gene>
<evidence type="ECO:0000256" key="1">
    <source>
        <dbReference type="SAM" id="MobiDB-lite"/>
    </source>
</evidence>
<dbReference type="Gene3D" id="3.30.160.100">
    <property type="entry name" value="Ribosome hibernation promotion factor-like"/>
    <property type="match status" value="1"/>
</dbReference>
<dbReference type="STRING" id="1045558.SAMN05216175_110118"/>
<dbReference type="InterPro" id="IPR036567">
    <property type="entry name" value="RHF-like"/>
</dbReference>
<evidence type="ECO:0000313" key="2">
    <source>
        <dbReference type="EMBL" id="SFG65691.1"/>
    </source>
</evidence>
<proteinExistence type="predicted"/>
<dbReference type="Proteomes" id="UP000198623">
    <property type="component" value="Unassembled WGS sequence"/>
</dbReference>
<dbReference type="SUPFAM" id="SSF69754">
    <property type="entry name" value="Ribosome binding protein Y (YfiA homologue)"/>
    <property type="match status" value="1"/>
</dbReference>
<organism evidence="2 3">
    <name type="scientific">Neptunomonas qingdaonensis</name>
    <dbReference type="NCBI Taxonomy" id="1045558"/>
    <lineage>
        <taxon>Bacteria</taxon>
        <taxon>Pseudomonadati</taxon>
        <taxon>Pseudomonadota</taxon>
        <taxon>Gammaproteobacteria</taxon>
        <taxon>Oceanospirillales</taxon>
        <taxon>Oceanospirillaceae</taxon>
        <taxon>Neptunomonas</taxon>
    </lineage>
</organism>
<dbReference type="OrthoDB" id="9795980at2"/>
<protein>
    <submittedName>
        <fullName evidence="2">Putative sigma-54 modulation protein</fullName>
    </submittedName>
</protein>
<dbReference type="InterPro" id="IPR003489">
    <property type="entry name" value="RHF/RaiA"/>
</dbReference>
<dbReference type="AlphaFoldDB" id="A0A1I2TTP9"/>
<reference evidence="3" key="1">
    <citation type="submission" date="2016-10" db="EMBL/GenBank/DDBJ databases">
        <authorList>
            <person name="Varghese N."/>
            <person name="Submissions S."/>
        </authorList>
    </citation>
    <scope>NUCLEOTIDE SEQUENCE [LARGE SCALE GENOMIC DNA]</scope>
    <source>
        <strain evidence="3">CGMCC 1.10971</strain>
    </source>
</reference>
<dbReference type="RefSeq" id="WP_090728826.1">
    <property type="nucleotide sequence ID" value="NZ_FOOU01000010.1"/>
</dbReference>
<dbReference type="EMBL" id="FOOU01000010">
    <property type="protein sequence ID" value="SFG65691.1"/>
    <property type="molecule type" value="Genomic_DNA"/>
</dbReference>
<name>A0A1I2TTP9_9GAMM</name>
<dbReference type="Pfam" id="PF02482">
    <property type="entry name" value="Ribosomal_S30AE"/>
    <property type="match status" value="1"/>
</dbReference>
<evidence type="ECO:0000313" key="3">
    <source>
        <dbReference type="Proteomes" id="UP000198623"/>
    </source>
</evidence>
<dbReference type="NCBIfam" id="TIGR00741">
    <property type="entry name" value="yfiA"/>
    <property type="match status" value="1"/>
</dbReference>
<feature type="compositionally biased region" description="Acidic residues" evidence="1">
    <location>
        <begin position="109"/>
        <end position="124"/>
    </location>
</feature>
<keyword evidence="3" id="KW-1185">Reference proteome</keyword>
<accession>A0A1I2TTP9</accession>
<sequence>MIINITNRHDKVSPALREKIESWLEHSQERYDVISSAQVTLDKTDRLEEVEATLHAAGREINAKASDENLFAALDAMAQKIDRQLAKLHDKQVQKKGTPKHTTLIGEDSVNDDDIEDEEVYQVQ</sequence>
<feature type="region of interest" description="Disordered" evidence="1">
    <location>
        <begin position="89"/>
        <end position="124"/>
    </location>
</feature>